<keyword evidence="6 9" id="KW-0547">Nucleotide-binding</keyword>
<keyword evidence="5 9" id="KW-0808">Transferase</keyword>
<proteinExistence type="inferred from homology"/>
<gene>
    <name evidence="10" type="ORF">CLAFUR5_06424</name>
</gene>
<evidence type="ECO:0000256" key="9">
    <source>
        <dbReference type="RuleBase" id="RU364126"/>
    </source>
</evidence>
<evidence type="ECO:0000256" key="6">
    <source>
        <dbReference type="ARBA" id="ARBA00022741"/>
    </source>
</evidence>
<dbReference type="OrthoDB" id="272370at2759"/>
<evidence type="ECO:0000256" key="2">
    <source>
        <dbReference type="ARBA" id="ARBA00008305"/>
    </source>
</evidence>
<dbReference type="KEGG" id="ffu:CLAFUR5_06424"/>
<evidence type="ECO:0000256" key="5">
    <source>
        <dbReference type="ARBA" id="ARBA00022679"/>
    </source>
</evidence>
<name>A0A9Q8P9A6_PASFU</name>
<evidence type="ECO:0000256" key="4">
    <source>
        <dbReference type="ARBA" id="ARBA00014846"/>
    </source>
</evidence>
<dbReference type="PANTHER" id="PTHR14456:SF2">
    <property type="entry name" value="INOSITOL-PENTAKISPHOSPHATE 2-KINASE"/>
    <property type="match status" value="1"/>
</dbReference>
<evidence type="ECO:0000256" key="7">
    <source>
        <dbReference type="ARBA" id="ARBA00022777"/>
    </source>
</evidence>
<sequence length="334" mass="37346">MHAMSIPAWFVQQPPRLCASKPTAATNLPVAAKCRLEYLNEGGANFVFRVLPGDGEDLPSTLQGKLLRLRKDDPHIPSAEEQLRALRETFRPMFEAKNLLGHELVSVDAGVLYGLNEYLATVTRPPHREGDGMPKQATSGLLVTDMTPKENEVCLQLKPKWLGQSPNAPPDARRCRTCALRAYRASERIRTATDAQETCPLDLVNKNVEDRRLAVQAITPDRPICEYLLNQAQALFQQLRMCQTKLDPYGALTPLSPAAVGDLCKAMTLRDCSLFIKRSDKGIEARLGDLDLKQPEKLPRWKTIESILIKNGWYTNTESSDIRICERICVLSRG</sequence>
<reference evidence="10" key="1">
    <citation type="submission" date="2021-12" db="EMBL/GenBank/DDBJ databases">
        <authorList>
            <person name="Zaccaron A."/>
            <person name="Stergiopoulos I."/>
        </authorList>
    </citation>
    <scope>NUCLEOTIDE SEQUENCE</scope>
    <source>
        <strain evidence="10">Race5_Kim</strain>
    </source>
</reference>
<dbReference type="EC" id="2.7.1.158" evidence="3 9"/>
<keyword evidence="7 9" id="KW-0418">Kinase</keyword>
<protein>
    <recommendedName>
        <fullName evidence="4 9">Inositol-pentakisphosphate 2-kinase</fullName>
        <ecNumber evidence="3 9">2.7.1.158</ecNumber>
    </recommendedName>
</protein>
<dbReference type="GO" id="GO:0035299">
    <property type="term" value="F:inositol-1,3,4,5,6-pentakisphosphate 2-kinase activity"/>
    <property type="evidence" value="ECO:0007669"/>
    <property type="project" value="UniProtKB-EC"/>
</dbReference>
<accession>A0A9Q8P9A6</accession>
<dbReference type="AlphaFoldDB" id="A0A9Q8P9A6"/>
<evidence type="ECO:0000256" key="3">
    <source>
        <dbReference type="ARBA" id="ARBA00012023"/>
    </source>
</evidence>
<comment type="function">
    <text evidence="9">Phosphorylates Ins(1,3,4,5,6)P5 at position 2 to form Ins(1,2,3,4,5,6)P6 (InsP6 or phytate).</text>
</comment>
<organism evidence="10 11">
    <name type="scientific">Passalora fulva</name>
    <name type="common">Tomato leaf mold</name>
    <name type="synonym">Cladosporium fulvum</name>
    <dbReference type="NCBI Taxonomy" id="5499"/>
    <lineage>
        <taxon>Eukaryota</taxon>
        <taxon>Fungi</taxon>
        <taxon>Dikarya</taxon>
        <taxon>Ascomycota</taxon>
        <taxon>Pezizomycotina</taxon>
        <taxon>Dothideomycetes</taxon>
        <taxon>Dothideomycetidae</taxon>
        <taxon>Mycosphaerellales</taxon>
        <taxon>Mycosphaerellaceae</taxon>
        <taxon>Fulvia</taxon>
    </lineage>
</organism>
<dbReference type="GO" id="GO:0005524">
    <property type="term" value="F:ATP binding"/>
    <property type="evidence" value="ECO:0007669"/>
    <property type="project" value="UniProtKB-KW"/>
</dbReference>
<dbReference type="InterPro" id="IPR009286">
    <property type="entry name" value="Ins_P5_2-kin"/>
</dbReference>
<dbReference type="GO" id="GO:0005634">
    <property type="term" value="C:nucleus"/>
    <property type="evidence" value="ECO:0007669"/>
    <property type="project" value="TreeGrafter"/>
</dbReference>
<dbReference type="PANTHER" id="PTHR14456">
    <property type="entry name" value="INOSITOL POLYPHOSPHATE KINASE 1"/>
    <property type="match status" value="1"/>
</dbReference>
<dbReference type="GO" id="GO:0032958">
    <property type="term" value="P:inositol phosphate biosynthetic process"/>
    <property type="evidence" value="ECO:0007669"/>
    <property type="project" value="TreeGrafter"/>
</dbReference>
<comment type="catalytic activity">
    <reaction evidence="9">
        <text>1D-myo-inositol 1,3,4,5,6-pentakisphosphate + ATP = 1D-myo-inositol hexakisphosphate + ADP + H(+)</text>
        <dbReference type="Rhea" id="RHEA:20313"/>
        <dbReference type="ChEBI" id="CHEBI:15378"/>
        <dbReference type="ChEBI" id="CHEBI:30616"/>
        <dbReference type="ChEBI" id="CHEBI:57733"/>
        <dbReference type="ChEBI" id="CHEBI:58130"/>
        <dbReference type="ChEBI" id="CHEBI:456216"/>
        <dbReference type="EC" id="2.7.1.158"/>
    </reaction>
</comment>
<comment type="function">
    <text evidence="1">Has kinase activity and phosphorylates inositol-1,3,4,5,6-pentakisphosphate (Ins(1,3,4,5,6)P5) to produce 1,2,3,4,5,6-hexakisphosphate (InsP6), also known as phytate.</text>
</comment>
<evidence type="ECO:0000313" key="10">
    <source>
        <dbReference type="EMBL" id="UJO17746.1"/>
    </source>
</evidence>
<reference evidence="10" key="2">
    <citation type="journal article" date="2022" name="Microb. Genom.">
        <title>A chromosome-scale genome assembly of the tomato pathogen Cladosporium fulvum reveals a compartmentalized genome architecture and the presence of a dispensable chromosome.</title>
        <authorList>
            <person name="Zaccaron A.Z."/>
            <person name="Chen L.H."/>
            <person name="Samaras A."/>
            <person name="Stergiopoulos I."/>
        </authorList>
    </citation>
    <scope>NUCLEOTIDE SEQUENCE</scope>
    <source>
        <strain evidence="10">Race5_Kim</strain>
    </source>
</reference>
<dbReference type="GeneID" id="71986302"/>
<dbReference type="Proteomes" id="UP000756132">
    <property type="component" value="Chromosome 5"/>
</dbReference>
<comment type="similarity">
    <text evidence="2">Belongs to the IPK1 type 1 family.</text>
</comment>
<evidence type="ECO:0000313" key="11">
    <source>
        <dbReference type="Proteomes" id="UP000756132"/>
    </source>
</evidence>
<dbReference type="Pfam" id="PF06090">
    <property type="entry name" value="Ins_P5_2-kin"/>
    <property type="match status" value="1"/>
</dbReference>
<evidence type="ECO:0000256" key="8">
    <source>
        <dbReference type="ARBA" id="ARBA00022840"/>
    </source>
</evidence>
<dbReference type="RefSeq" id="XP_047762112.1">
    <property type="nucleotide sequence ID" value="XM_047905572.1"/>
</dbReference>
<keyword evidence="11" id="KW-1185">Reference proteome</keyword>
<evidence type="ECO:0000256" key="1">
    <source>
        <dbReference type="ARBA" id="ARBA00003979"/>
    </source>
</evidence>
<keyword evidence="8 9" id="KW-0067">ATP-binding</keyword>
<dbReference type="EMBL" id="CP090167">
    <property type="protein sequence ID" value="UJO17746.1"/>
    <property type="molecule type" value="Genomic_DNA"/>
</dbReference>
<comment type="domain">
    <text evidence="9">The EXKPK motif is conserved in inositol-pentakisphosphate 2-kinases of both family 1 and 2.</text>
</comment>